<dbReference type="SUPFAM" id="SSF48350">
    <property type="entry name" value="GTPase activation domain, GAP"/>
    <property type="match status" value="1"/>
</dbReference>
<dbReference type="FunFam" id="1.10.555.10:FF:000025">
    <property type="entry name" value="Rho GTPase-activating protein 20"/>
    <property type="match status" value="1"/>
</dbReference>
<keyword evidence="6" id="KW-0449">Lipoprotein</keyword>
<keyword evidence="3" id="KW-0343">GTPase activation</keyword>
<dbReference type="GO" id="GO:0007165">
    <property type="term" value="P:signal transduction"/>
    <property type="evidence" value="ECO:0007669"/>
    <property type="project" value="InterPro"/>
</dbReference>
<reference evidence="11" key="1">
    <citation type="journal article" date="2013" name="Nat. Biotechnol.">
        <title>Chinese hamster genome sequenced from sorted chromosomes.</title>
        <authorList>
            <person name="Brinkrolf K."/>
            <person name="Rupp O."/>
            <person name="Laux H."/>
            <person name="Kollin F."/>
            <person name="Ernst W."/>
            <person name="Linke B."/>
            <person name="Kofler R."/>
            <person name="Romand S."/>
            <person name="Hesse F."/>
            <person name="Budach W.E."/>
            <person name="Galosy S."/>
            <person name="Muller D."/>
            <person name="Noll T."/>
            <person name="Wienberg J."/>
            <person name="Jostock T."/>
            <person name="Leonard M."/>
            <person name="Grillari J."/>
            <person name="Tauch A."/>
            <person name="Goesmann A."/>
            <person name="Helk B."/>
            <person name="Mott J.E."/>
            <person name="Puhler A."/>
            <person name="Borth N."/>
        </authorList>
    </citation>
    <scope>NUCLEOTIDE SEQUENCE [LARGE SCALE GENOMIC DNA]</scope>
    <source>
        <strain evidence="11">17A/GY</strain>
    </source>
</reference>
<dbReference type="Pfam" id="PF22286">
    <property type="entry name" value="RHG20_PH"/>
    <property type="match status" value="1"/>
</dbReference>
<dbReference type="Pfam" id="PF02991">
    <property type="entry name" value="ATG8"/>
    <property type="match status" value="1"/>
</dbReference>
<organism evidence="10 11">
    <name type="scientific">Cricetulus griseus</name>
    <name type="common">Chinese hamster</name>
    <name type="synonym">Cricetulus barabensis griseus</name>
    <dbReference type="NCBI Taxonomy" id="10029"/>
    <lineage>
        <taxon>Eukaryota</taxon>
        <taxon>Metazoa</taxon>
        <taxon>Chordata</taxon>
        <taxon>Craniata</taxon>
        <taxon>Vertebrata</taxon>
        <taxon>Euteleostomi</taxon>
        <taxon>Mammalia</taxon>
        <taxon>Eutheria</taxon>
        <taxon>Euarchontoglires</taxon>
        <taxon>Glires</taxon>
        <taxon>Rodentia</taxon>
        <taxon>Myomorpha</taxon>
        <taxon>Muroidea</taxon>
        <taxon>Cricetidae</taxon>
        <taxon>Cricetinae</taxon>
        <taxon>Cricetulus</taxon>
    </lineage>
</organism>
<evidence type="ECO:0000256" key="6">
    <source>
        <dbReference type="ARBA" id="ARBA00023288"/>
    </source>
</evidence>
<dbReference type="InterPro" id="IPR000159">
    <property type="entry name" value="RA_dom"/>
</dbReference>
<dbReference type="InterPro" id="IPR047888">
    <property type="entry name" value="ARHGAP20_RA"/>
</dbReference>
<evidence type="ECO:0000256" key="2">
    <source>
        <dbReference type="ARBA" id="ARBA00007293"/>
    </source>
</evidence>
<dbReference type="Pfam" id="PF00620">
    <property type="entry name" value="RhoGAP"/>
    <property type="match status" value="1"/>
</dbReference>
<evidence type="ECO:0000313" key="11">
    <source>
        <dbReference type="Proteomes" id="UP000030759"/>
    </source>
</evidence>
<dbReference type="Gene3D" id="1.10.555.10">
    <property type="entry name" value="Rho GTPase activation protein"/>
    <property type="match status" value="1"/>
</dbReference>
<feature type="region of interest" description="Disordered" evidence="7">
    <location>
        <begin position="648"/>
        <end position="687"/>
    </location>
</feature>
<dbReference type="InterPro" id="IPR047886">
    <property type="entry name" value="ARHGAP20-like_RhoGAP"/>
</dbReference>
<gene>
    <name evidence="10" type="ORF">H671_4g11526</name>
</gene>
<evidence type="ECO:0000256" key="7">
    <source>
        <dbReference type="SAM" id="MobiDB-lite"/>
    </source>
</evidence>
<evidence type="ECO:0000313" key="10">
    <source>
        <dbReference type="EMBL" id="ERE76838.1"/>
    </source>
</evidence>
<sequence length="837" mass="95117">MYYNTNIFKSKLSLLRDSHSASIDTCAFLSSFMCSSRTLLIDGPVELKRGLQRQERHLFLFNDLFVAAKIKYITLEKEKDYPKSIPLKIFAKDIGNCAYFKTITVMNSDTANEVISMSLQMLGITGSERDYQLWVNSGKEAAPYPLIGHEYPYGIKMSHLRDTALLTQGSKDSATPSQLQEPFLMEQLPREMQCQFILKPSRLAMAQQLSDDACIFCAQDKQDMLSFLNQKGPLTKGIFRQSANVKSCRELKEKLNSGIEVHLDCESIFVIASVLKDFLRNIPESIFSSDLYDHWVCVMDQGNDEEKINIIQRLLDQLPRANVVFLRYLFGVLHNIEQHSLSNQMTAFNLAVCIAPSILWPPTSSSPELENEFTKKVSLLIQFLIENCCRIFGEEITSLLGELSESSDSREHTSDMSCFQMNDSSYDSLENELNEDADAPCSDLVKKLGQGSRSMDSVLTLSDYDLEQPEVEGLLTLSDFDLDQSKDEHIQMKQPLESKPVNVFVAYRKVSLGEHTRAPVGPRTPSCLSAAAVDAPKVLRRHRRCSEPSIDYLDTKLSYLREFYQKKLRKSSCDAVLSRKDEDYLKQTQPLKKGGKMCLKQSSVTGTDISKKNATNENIKRKGLSGHEGNQVTPFTKSKPVAISVASYSPMSSRDHPRKQPLETDTCRLSPPPRAGARKSSRVHRRCSEPSIDDQNCKLSYLRGIYSKQQHKPSCFLSPDRSSPVLKRMKSVYKEEHLFEKCRSVDRKIRKKYPDRVPVIVEKAPKARIGDLDKNLDLVPSYLTVGQFYFLIRKQIHLCAGDALFFCQQRHSIHQCHNWTAIPGTPWRRLLSIHCLQ</sequence>
<feature type="compositionally biased region" description="Basic residues" evidence="7">
    <location>
        <begin position="676"/>
        <end position="685"/>
    </location>
</feature>
<dbReference type="InterPro" id="IPR029071">
    <property type="entry name" value="Ubiquitin-like_domsf"/>
</dbReference>
<evidence type="ECO:0000256" key="1">
    <source>
        <dbReference type="ARBA" id="ARBA00004370"/>
    </source>
</evidence>
<name>A0A061IBX5_CRIGR</name>
<dbReference type="Proteomes" id="UP000030759">
    <property type="component" value="Unassembled WGS sequence"/>
</dbReference>
<comment type="similarity">
    <text evidence="2">Belongs to the ATG8 family.</text>
</comment>
<evidence type="ECO:0000259" key="8">
    <source>
        <dbReference type="PROSITE" id="PS50200"/>
    </source>
</evidence>
<dbReference type="AlphaFoldDB" id="A0A061IBX5"/>
<dbReference type="GO" id="GO:0035023">
    <property type="term" value="P:regulation of Rho protein signal transduction"/>
    <property type="evidence" value="ECO:0007669"/>
    <property type="project" value="InterPro"/>
</dbReference>
<dbReference type="InterPro" id="IPR047887">
    <property type="entry name" value="ARHGAP20_PH"/>
</dbReference>
<comment type="subcellular location">
    <subcellularLocation>
        <location evidence="1">Membrane</location>
    </subcellularLocation>
</comment>
<dbReference type="SMART" id="SM00324">
    <property type="entry name" value="RhoGAP"/>
    <property type="match status" value="1"/>
</dbReference>
<proteinExistence type="inferred from homology"/>
<accession>A0A061IBX5</accession>
<dbReference type="SUPFAM" id="SSF54236">
    <property type="entry name" value="Ubiquitin-like"/>
    <property type="match status" value="2"/>
</dbReference>
<keyword evidence="5" id="KW-0472">Membrane</keyword>
<dbReference type="CDD" id="cd04402">
    <property type="entry name" value="RhoGAP_ARHGAP20"/>
    <property type="match status" value="1"/>
</dbReference>
<dbReference type="InterPro" id="IPR004241">
    <property type="entry name" value="Atg8-like"/>
</dbReference>
<protein>
    <submittedName>
        <fullName evidence="10">Rho GTPase-activating protein 20</fullName>
    </submittedName>
</protein>
<dbReference type="CDD" id="cd17115">
    <property type="entry name" value="RA_RHG20"/>
    <property type="match status" value="1"/>
</dbReference>
<dbReference type="PANTHER" id="PTHR23179">
    <property type="entry name" value="T-CELL ACTIVATION RHO GTPASE ACTIVATING PROTEIN-RELATED"/>
    <property type="match status" value="1"/>
</dbReference>
<feature type="domain" description="Ras-associating" evidence="8">
    <location>
        <begin position="83"/>
        <end position="172"/>
    </location>
</feature>
<dbReference type="GO" id="GO:0005096">
    <property type="term" value="F:GTPase activator activity"/>
    <property type="evidence" value="ECO:0007669"/>
    <property type="project" value="UniProtKB-KW"/>
</dbReference>
<keyword evidence="4" id="KW-0597">Phosphoprotein</keyword>
<dbReference type="InterPro" id="IPR000198">
    <property type="entry name" value="RhoGAP_dom"/>
</dbReference>
<dbReference type="Gene3D" id="3.10.20.90">
    <property type="entry name" value="Phosphatidylinositol 3-kinase Catalytic Subunit, Chain A, domain 1"/>
    <property type="match status" value="1"/>
</dbReference>
<dbReference type="PROSITE" id="PS50200">
    <property type="entry name" value="RA"/>
    <property type="match status" value="1"/>
</dbReference>
<dbReference type="PANTHER" id="PTHR23179:SF28">
    <property type="entry name" value="RHO GTPASE-ACTIVATING PROTEIN 20"/>
    <property type="match status" value="1"/>
</dbReference>
<feature type="domain" description="Rho-GAP" evidence="9">
    <location>
        <begin position="207"/>
        <end position="392"/>
    </location>
</feature>
<evidence type="ECO:0000256" key="4">
    <source>
        <dbReference type="ARBA" id="ARBA00022553"/>
    </source>
</evidence>
<evidence type="ECO:0000256" key="5">
    <source>
        <dbReference type="ARBA" id="ARBA00023136"/>
    </source>
</evidence>
<dbReference type="Pfam" id="PF00788">
    <property type="entry name" value="RA"/>
    <property type="match status" value="1"/>
</dbReference>
<dbReference type="EMBL" id="KE673886">
    <property type="protein sequence ID" value="ERE76838.1"/>
    <property type="molecule type" value="Genomic_DNA"/>
</dbReference>
<evidence type="ECO:0000256" key="3">
    <source>
        <dbReference type="ARBA" id="ARBA00022468"/>
    </source>
</evidence>
<evidence type="ECO:0000259" key="9">
    <source>
        <dbReference type="PROSITE" id="PS50238"/>
    </source>
</evidence>
<feature type="region of interest" description="Disordered" evidence="7">
    <location>
        <begin position="609"/>
        <end position="636"/>
    </location>
</feature>
<dbReference type="GO" id="GO:0016020">
    <property type="term" value="C:membrane"/>
    <property type="evidence" value="ECO:0007669"/>
    <property type="project" value="UniProtKB-SubCell"/>
</dbReference>
<dbReference type="InterPro" id="IPR008936">
    <property type="entry name" value="Rho_GTPase_activation_prot"/>
</dbReference>
<feature type="compositionally biased region" description="Basic and acidic residues" evidence="7">
    <location>
        <begin position="653"/>
        <end position="666"/>
    </location>
</feature>
<dbReference type="PROSITE" id="PS50238">
    <property type="entry name" value="RHOGAP"/>
    <property type="match status" value="1"/>
</dbReference>